<dbReference type="EMBL" id="CAJNRG010015927">
    <property type="protein sequence ID" value="CAF2187266.1"/>
    <property type="molecule type" value="Genomic_DNA"/>
</dbReference>
<evidence type="ECO:0000313" key="1">
    <source>
        <dbReference type="EMBL" id="CAF2023651.1"/>
    </source>
</evidence>
<dbReference type="Proteomes" id="UP000663856">
    <property type="component" value="Unassembled WGS sequence"/>
</dbReference>
<dbReference type="Proteomes" id="UP000663866">
    <property type="component" value="Unassembled WGS sequence"/>
</dbReference>
<gene>
    <name evidence="4" type="ORF">OVN521_LOCUS9998</name>
    <name evidence="3" type="ORF">UXM345_LOCUS4846</name>
    <name evidence="1" type="ORF">WKI299_LOCUS5927</name>
    <name evidence="2" type="ORF">XDN619_LOCUS32091</name>
</gene>
<dbReference type="AlphaFoldDB" id="A0A816MX53"/>
<evidence type="ECO:0000313" key="6">
    <source>
        <dbReference type="Proteomes" id="UP000663866"/>
    </source>
</evidence>
<evidence type="ECO:0000313" key="4">
    <source>
        <dbReference type="EMBL" id="CAF3910284.1"/>
    </source>
</evidence>
<sequence>MSNIEQPCFKIHSHPLAIGDNIIIIKELIEHGVDLSTLSPTYRQVPRLEGSFQLLSSNSRYLLVHQKPNLCFYDRELNIAKQILWKYGNIWDICWSSTLERFILFGKK</sequence>
<evidence type="ECO:0000313" key="5">
    <source>
        <dbReference type="Proteomes" id="UP000663856"/>
    </source>
</evidence>
<reference evidence="1" key="1">
    <citation type="submission" date="2021-02" db="EMBL/GenBank/DDBJ databases">
        <authorList>
            <person name="Nowell W R."/>
        </authorList>
    </citation>
    <scope>NUCLEOTIDE SEQUENCE</scope>
</reference>
<evidence type="ECO:0000313" key="3">
    <source>
        <dbReference type="EMBL" id="CAF3801686.1"/>
    </source>
</evidence>
<organism evidence="1 5">
    <name type="scientific">Rotaria magnacalcarata</name>
    <dbReference type="NCBI Taxonomy" id="392030"/>
    <lineage>
        <taxon>Eukaryota</taxon>
        <taxon>Metazoa</taxon>
        <taxon>Spiralia</taxon>
        <taxon>Gnathifera</taxon>
        <taxon>Rotifera</taxon>
        <taxon>Eurotatoria</taxon>
        <taxon>Bdelloidea</taxon>
        <taxon>Philodinida</taxon>
        <taxon>Philodinidae</taxon>
        <taxon>Rotaria</taxon>
    </lineage>
</organism>
<evidence type="ECO:0000313" key="2">
    <source>
        <dbReference type="EMBL" id="CAF2187266.1"/>
    </source>
</evidence>
<name>A0A816MX53_9BILA</name>
<proteinExistence type="predicted"/>
<dbReference type="Proteomes" id="UP000663887">
    <property type="component" value="Unassembled WGS sequence"/>
</dbReference>
<dbReference type="EMBL" id="CAJNRF010001703">
    <property type="protein sequence ID" value="CAF2023651.1"/>
    <property type="molecule type" value="Genomic_DNA"/>
</dbReference>
<keyword evidence="6" id="KW-1185">Reference proteome</keyword>
<protein>
    <submittedName>
        <fullName evidence="1">Uncharacterized protein</fullName>
    </submittedName>
</protein>
<accession>A0A816MX53</accession>
<dbReference type="EMBL" id="CAJOBG010001251">
    <property type="protein sequence ID" value="CAF3910284.1"/>
    <property type="molecule type" value="Genomic_DNA"/>
</dbReference>
<comment type="caution">
    <text evidence="1">The sequence shown here is derived from an EMBL/GenBank/DDBJ whole genome shotgun (WGS) entry which is preliminary data.</text>
</comment>
<dbReference type="EMBL" id="CAJOBF010000343">
    <property type="protein sequence ID" value="CAF3801686.1"/>
    <property type="molecule type" value="Genomic_DNA"/>
</dbReference>
<dbReference type="Proteomes" id="UP000663842">
    <property type="component" value="Unassembled WGS sequence"/>
</dbReference>